<feature type="chain" id="PRO_5042115130" evidence="4">
    <location>
        <begin position="19"/>
        <end position="356"/>
    </location>
</feature>
<feature type="compositionally biased region" description="Polar residues" evidence="3">
    <location>
        <begin position="260"/>
        <end position="270"/>
    </location>
</feature>
<evidence type="ECO:0000256" key="3">
    <source>
        <dbReference type="SAM" id="MobiDB-lite"/>
    </source>
</evidence>
<dbReference type="InterPro" id="IPR000618">
    <property type="entry name" value="Insect_cuticle"/>
</dbReference>
<proteinExistence type="predicted"/>
<keyword evidence="1 2" id="KW-0193">Cuticle</keyword>
<name>A0AAE1NV11_9EUCA</name>
<dbReference type="GO" id="GO:0042302">
    <property type="term" value="F:structural constituent of cuticle"/>
    <property type="evidence" value="ECO:0007669"/>
    <property type="project" value="UniProtKB-UniRule"/>
</dbReference>
<dbReference type="Pfam" id="PF00379">
    <property type="entry name" value="Chitin_bind_4"/>
    <property type="match status" value="1"/>
</dbReference>
<gene>
    <name evidence="5" type="ORF">Pmani_030884</name>
</gene>
<accession>A0AAE1NV11</accession>
<keyword evidence="6" id="KW-1185">Reference proteome</keyword>
<evidence type="ECO:0000313" key="6">
    <source>
        <dbReference type="Proteomes" id="UP001292094"/>
    </source>
</evidence>
<feature type="signal peptide" evidence="4">
    <location>
        <begin position="1"/>
        <end position="18"/>
    </location>
</feature>
<dbReference type="PANTHER" id="PTHR12236">
    <property type="entry name" value="STRUCTURAL CONTITUENT OF CUTICLE"/>
    <property type="match status" value="1"/>
</dbReference>
<dbReference type="Proteomes" id="UP001292094">
    <property type="component" value="Unassembled WGS sequence"/>
</dbReference>
<evidence type="ECO:0000256" key="2">
    <source>
        <dbReference type="PROSITE-ProRule" id="PRU00497"/>
    </source>
</evidence>
<feature type="compositionally biased region" description="Basic and acidic residues" evidence="3">
    <location>
        <begin position="72"/>
        <end position="82"/>
    </location>
</feature>
<keyword evidence="4" id="KW-0732">Signal</keyword>
<dbReference type="PANTHER" id="PTHR12236:SF75">
    <property type="entry name" value="CUTICULAR PROTEIN 62BB, ISOFORM A"/>
    <property type="match status" value="1"/>
</dbReference>
<feature type="compositionally biased region" description="Low complexity" evidence="3">
    <location>
        <begin position="209"/>
        <end position="259"/>
    </location>
</feature>
<evidence type="ECO:0000313" key="5">
    <source>
        <dbReference type="EMBL" id="KAK4296638.1"/>
    </source>
</evidence>
<dbReference type="AlphaFoldDB" id="A0AAE1NV11"/>
<evidence type="ECO:0000256" key="4">
    <source>
        <dbReference type="SAM" id="SignalP"/>
    </source>
</evidence>
<sequence length="356" mass="39988">MKVLAVLLGVSLVLCVSASQVAEEKADDTPVQAKEVKVEAEESHLEAQESRRVENKVQLQPHIEGQLGTSEPGKDSSFHLDSRSGVTTLQGAVPKHNILHNHQKLTQYSQEAAQKVHSAYTSGVVSNMYNDAPYQWAYEVMAPSTGDYQSRVEHRQPDGLVRGRYSLVDPDGSLRVVSYIAHPEDGFKATVENHPITTSNNIIQTYNDQQRPFSSTPQQQQQQFTSNLHQNQQQQQQQHQQQQQQPLTSSFVNQQQQQQSIQPETQHSDSLQAGLRQPLVAYISPPQRLYQYTTSTGQQVTTPVEDVNTDTQAATLTDSTSIQTNQEQLTHSTTPQFQQAQFQVRPVMFRQVTRFG</sequence>
<protein>
    <submittedName>
        <fullName evidence="5">Uncharacterized protein</fullName>
    </submittedName>
</protein>
<evidence type="ECO:0000256" key="1">
    <source>
        <dbReference type="ARBA" id="ARBA00022460"/>
    </source>
</evidence>
<feature type="region of interest" description="Disordered" evidence="3">
    <location>
        <begin position="209"/>
        <end position="270"/>
    </location>
</feature>
<dbReference type="EMBL" id="JAWZYT010003814">
    <property type="protein sequence ID" value="KAK4296638.1"/>
    <property type="molecule type" value="Genomic_DNA"/>
</dbReference>
<organism evidence="5 6">
    <name type="scientific">Petrolisthes manimaculis</name>
    <dbReference type="NCBI Taxonomy" id="1843537"/>
    <lineage>
        <taxon>Eukaryota</taxon>
        <taxon>Metazoa</taxon>
        <taxon>Ecdysozoa</taxon>
        <taxon>Arthropoda</taxon>
        <taxon>Crustacea</taxon>
        <taxon>Multicrustacea</taxon>
        <taxon>Malacostraca</taxon>
        <taxon>Eumalacostraca</taxon>
        <taxon>Eucarida</taxon>
        <taxon>Decapoda</taxon>
        <taxon>Pleocyemata</taxon>
        <taxon>Anomura</taxon>
        <taxon>Galatheoidea</taxon>
        <taxon>Porcellanidae</taxon>
        <taxon>Petrolisthes</taxon>
    </lineage>
</organism>
<dbReference type="InterPro" id="IPR051217">
    <property type="entry name" value="Insect_Cuticle_Struc_Prot"/>
</dbReference>
<reference evidence="5" key="1">
    <citation type="submission" date="2023-11" db="EMBL/GenBank/DDBJ databases">
        <title>Genome assemblies of two species of porcelain crab, Petrolisthes cinctipes and Petrolisthes manimaculis (Anomura: Porcellanidae).</title>
        <authorList>
            <person name="Angst P."/>
        </authorList>
    </citation>
    <scope>NUCLEOTIDE SEQUENCE</scope>
    <source>
        <strain evidence="5">PB745_02</strain>
        <tissue evidence="5">Gill</tissue>
    </source>
</reference>
<dbReference type="PROSITE" id="PS51155">
    <property type="entry name" value="CHIT_BIND_RR_2"/>
    <property type="match status" value="1"/>
</dbReference>
<comment type="caution">
    <text evidence="5">The sequence shown here is derived from an EMBL/GenBank/DDBJ whole genome shotgun (WGS) entry which is preliminary data.</text>
</comment>
<dbReference type="GO" id="GO:0005615">
    <property type="term" value="C:extracellular space"/>
    <property type="evidence" value="ECO:0007669"/>
    <property type="project" value="TreeGrafter"/>
</dbReference>
<dbReference type="GO" id="GO:0031012">
    <property type="term" value="C:extracellular matrix"/>
    <property type="evidence" value="ECO:0007669"/>
    <property type="project" value="TreeGrafter"/>
</dbReference>
<feature type="region of interest" description="Disordered" evidence="3">
    <location>
        <begin position="62"/>
        <end position="82"/>
    </location>
</feature>